<organism evidence="2 3">
    <name type="scientific">Clostridium aminobutyricum</name>
    <dbReference type="NCBI Taxonomy" id="33953"/>
    <lineage>
        <taxon>Bacteria</taxon>
        <taxon>Bacillati</taxon>
        <taxon>Bacillota</taxon>
        <taxon>Clostridia</taxon>
        <taxon>Eubacteriales</taxon>
        <taxon>Clostridiaceae</taxon>
        <taxon>Clostridium</taxon>
    </lineage>
</organism>
<reference evidence="2" key="1">
    <citation type="submission" date="2021-02" db="EMBL/GenBank/DDBJ databases">
        <title>Abyssanaerobacter marinus gen.nov., sp., nov, anaerobic bacterium isolated from the Onnuri vent field of Indian Ocean and suggestion of Mogibacteriaceae fam. nov., and proposal of reclassification of ambiguous this family's genus member.</title>
        <authorList>
            <person name="Kim Y.J."/>
            <person name="Yang J.-A."/>
        </authorList>
    </citation>
    <scope>NUCLEOTIDE SEQUENCE</scope>
    <source>
        <strain evidence="2">DSM 2634</strain>
    </source>
</reference>
<accession>A0A939D742</accession>
<evidence type="ECO:0000313" key="3">
    <source>
        <dbReference type="Proteomes" id="UP000664545"/>
    </source>
</evidence>
<gene>
    <name evidence="2" type="ORF">JYB65_03075</name>
</gene>
<evidence type="ECO:0000313" key="2">
    <source>
        <dbReference type="EMBL" id="MBN7772335.1"/>
    </source>
</evidence>
<dbReference type="Pfam" id="PF13031">
    <property type="entry name" value="DUF3892"/>
    <property type="match status" value="1"/>
</dbReference>
<dbReference type="InterPro" id="IPR024997">
    <property type="entry name" value="DUF3892"/>
</dbReference>
<name>A0A939D742_CLOAM</name>
<feature type="compositionally biased region" description="Polar residues" evidence="1">
    <location>
        <begin position="87"/>
        <end position="97"/>
    </location>
</feature>
<keyword evidence="3" id="KW-1185">Reference proteome</keyword>
<sequence>MAKNNNDMSKLAMMSLKEIPQASADAQRIVGLVKKSGRVTGYQLANGQVLNKDESIQLARQGGIQGVGIASRNGNEYLKSIPDGSDDNNLSDLPTVR</sequence>
<evidence type="ECO:0000256" key="1">
    <source>
        <dbReference type="SAM" id="MobiDB-lite"/>
    </source>
</evidence>
<dbReference type="RefSeq" id="WP_206581144.1">
    <property type="nucleotide sequence ID" value="NZ_JAFJZZ010000001.1"/>
</dbReference>
<protein>
    <submittedName>
        <fullName evidence="2">DUF3892 domain-containing protein</fullName>
    </submittedName>
</protein>
<feature type="region of interest" description="Disordered" evidence="1">
    <location>
        <begin position="75"/>
        <end position="97"/>
    </location>
</feature>
<dbReference type="Proteomes" id="UP000664545">
    <property type="component" value="Unassembled WGS sequence"/>
</dbReference>
<comment type="caution">
    <text evidence="2">The sequence shown here is derived from an EMBL/GenBank/DDBJ whole genome shotgun (WGS) entry which is preliminary data.</text>
</comment>
<dbReference type="AlphaFoldDB" id="A0A939D742"/>
<proteinExistence type="predicted"/>
<dbReference type="EMBL" id="JAFJZZ010000001">
    <property type="protein sequence ID" value="MBN7772335.1"/>
    <property type="molecule type" value="Genomic_DNA"/>
</dbReference>